<evidence type="ECO:0000256" key="3">
    <source>
        <dbReference type="SAM" id="Phobius"/>
    </source>
</evidence>
<dbReference type="EMBL" id="JASNQZ010000006">
    <property type="protein sequence ID" value="KAL0957122.1"/>
    <property type="molecule type" value="Genomic_DNA"/>
</dbReference>
<feature type="compositionally biased region" description="Low complexity" evidence="2">
    <location>
        <begin position="380"/>
        <end position="396"/>
    </location>
</feature>
<keyword evidence="5" id="KW-1185">Reference proteome</keyword>
<organism evidence="4 5">
    <name type="scientific">Hohenbuehelia grisea</name>
    <dbReference type="NCBI Taxonomy" id="104357"/>
    <lineage>
        <taxon>Eukaryota</taxon>
        <taxon>Fungi</taxon>
        <taxon>Dikarya</taxon>
        <taxon>Basidiomycota</taxon>
        <taxon>Agaricomycotina</taxon>
        <taxon>Agaricomycetes</taxon>
        <taxon>Agaricomycetidae</taxon>
        <taxon>Agaricales</taxon>
        <taxon>Pleurotineae</taxon>
        <taxon>Pleurotaceae</taxon>
        <taxon>Hohenbuehelia</taxon>
    </lineage>
</organism>
<feature type="region of interest" description="Disordered" evidence="2">
    <location>
        <begin position="606"/>
        <end position="643"/>
    </location>
</feature>
<feature type="region of interest" description="Disordered" evidence="2">
    <location>
        <begin position="366"/>
        <end position="469"/>
    </location>
</feature>
<feature type="transmembrane region" description="Helical" evidence="3">
    <location>
        <begin position="294"/>
        <end position="318"/>
    </location>
</feature>
<evidence type="ECO:0000313" key="4">
    <source>
        <dbReference type="EMBL" id="KAL0957122.1"/>
    </source>
</evidence>
<feature type="region of interest" description="Disordered" evidence="2">
    <location>
        <begin position="518"/>
        <end position="538"/>
    </location>
</feature>
<gene>
    <name evidence="4" type="ORF">HGRIS_003215</name>
</gene>
<keyword evidence="3" id="KW-0472">Membrane</keyword>
<reference evidence="5" key="1">
    <citation type="submission" date="2024-06" db="EMBL/GenBank/DDBJ databases">
        <title>Multi-omics analyses provide insights into the biosynthesis of the anticancer antibiotic pleurotin in Hohenbuehelia grisea.</title>
        <authorList>
            <person name="Weaver J.A."/>
            <person name="Alberti F."/>
        </authorList>
    </citation>
    <scope>NUCLEOTIDE SEQUENCE [LARGE SCALE GENOMIC DNA]</scope>
    <source>
        <strain evidence="5">T-177</strain>
    </source>
</reference>
<keyword evidence="3" id="KW-0812">Transmembrane</keyword>
<keyword evidence="3" id="KW-1133">Transmembrane helix</keyword>
<dbReference type="Proteomes" id="UP001556367">
    <property type="component" value="Unassembled WGS sequence"/>
</dbReference>
<sequence length="643" mass="69974">MSDHLSVLIDGSDPAISYGPGWTAVDRPFSSTFIGGSVMAGSGNLSVKSSFHGTSISIYGYLNTSQTPSIQIDNATIQGTYLDLPYYGPWYTSSFVTDHQHDFNMSLDNATHALIDYMVVTAGPSTPLEGRTIIADDFDKDIQYSGSWETQFGTVFPARDTNGTGRLAFRNTTHSTKKSGSRFTFDFTGSSISVFGILQSRLGGKWTAKFSVDGGSSNVYTAEFSNSTMRSFDRTNIQLYHTDLKPGSHVLDVQVSEMSGDQSFVLDYILYNASFANALSKPQPQPKAVAAPKIPLGATVGAVAGAAVIIILLILLLWRRKHNTVNIKGQPVDLTQHDEMTSQESRPVSTRGHFHRKSFRHSNATLVDQIDPPSPPSLPQLPSFAFPSNSASPSSPYENDGGIQRIDPYTTSPTRTKPHYRKKSEMMGSFDSKAYPSSSQASFFPLHHPSASQQSFDAHHTSTSFHGSHSSIDLSAYSLGSPNATLPSPIPPVPHNPYLGRKTSLGHVSRRSKSYIDPHAEPVTRPTSAHSRMGRHQRNSSYVSFQYAGSLPQAEIRRRTQEIYEMVARLETDISLAAAAGSEGDVAELRNRIEVLTRENGRLQQAAPGAQLPAINTDVDNRPGGSGEEPPPAYHHSQGPMTC</sequence>
<name>A0ABR3JP60_9AGAR</name>
<comment type="caution">
    <text evidence="4">The sequence shown here is derived from an EMBL/GenBank/DDBJ whole genome shotgun (WGS) entry which is preliminary data.</text>
</comment>
<keyword evidence="1" id="KW-0175">Coiled coil</keyword>
<accession>A0ABR3JP60</accession>
<evidence type="ECO:0000313" key="5">
    <source>
        <dbReference type="Proteomes" id="UP001556367"/>
    </source>
</evidence>
<evidence type="ECO:0000256" key="1">
    <source>
        <dbReference type="SAM" id="Coils"/>
    </source>
</evidence>
<dbReference type="Gene3D" id="2.60.120.260">
    <property type="entry name" value="Galactose-binding domain-like"/>
    <property type="match status" value="1"/>
</dbReference>
<proteinExistence type="predicted"/>
<evidence type="ECO:0000256" key="2">
    <source>
        <dbReference type="SAM" id="MobiDB-lite"/>
    </source>
</evidence>
<protein>
    <submittedName>
        <fullName evidence="4">Uncharacterized protein</fullName>
    </submittedName>
</protein>
<feature type="coiled-coil region" evidence="1">
    <location>
        <begin position="579"/>
        <end position="606"/>
    </location>
</feature>